<evidence type="ECO:0000256" key="1">
    <source>
        <dbReference type="ARBA" id="ARBA00004496"/>
    </source>
</evidence>
<dbReference type="SUPFAM" id="SSF57798">
    <property type="entry name" value="Casein kinase II beta subunit"/>
    <property type="match status" value="1"/>
</dbReference>
<dbReference type="Gene3D" id="1.10.1820.10">
    <property type="entry name" value="protein kinase ck2 holoenzyme, chain C, domain 1"/>
    <property type="match status" value="1"/>
</dbReference>
<feature type="region of interest" description="Disordered" evidence="5">
    <location>
        <begin position="951"/>
        <end position="974"/>
    </location>
</feature>
<evidence type="ECO:0000259" key="6">
    <source>
        <dbReference type="Pfam" id="PF04112"/>
    </source>
</evidence>
<feature type="compositionally biased region" description="Basic residues" evidence="5">
    <location>
        <begin position="481"/>
        <end position="492"/>
    </location>
</feature>
<dbReference type="InterPro" id="IPR035991">
    <property type="entry name" value="Casein_kinase_II_beta-like"/>
</dbReference>
<evidence type="ECO:0008006" key="10">
    <source>
        <dbReference type="Google" id="ProtNLM"/>
    </source>
</evidence>
<accession>A0AAD5Q776</accession>
<dbReference type="AlphaFoldDB" id="A0AAD5Q776"/>
<feature type="region of interest" description="Disordered" evidence="5">
    <location>
        <begin position="996"/>
        <end position="1016"/>
    </location>
</feature>
<feature type="compositionally biased region" description="Polar residues" evidence="5">
    <location>
        <begin position="1004"/>
        <end position="1016"/>
    </location>
</feature>
<evidence type="ECO:0000256" key="2">
    <source>
        <dbReference type="ARBA" id="ARBA00006289"/>
    </source>
</evidence>
<feature type="domain" description="NAA35-like N-terminal" evidence="6">
    <location>
        <begin position="277"/>
        <end position="447"/>
    </location>
</feature>
<dbReference type="InterPro" id="IPR057983">
    <property type="entry name" value="NAA35-like_N"/>
</dbReference>
<evidence type="ECO:0000313" key="8">
    <source>
        <dbReference type="EMBL" id="KAJ0402576.1"/>
    </source>
</evidence>
<dbReference type="Pfam" id="PF01214">
    <property type="entry name" value="CK_II_beta"/>
    <property type="match status" value="1"/>
</dbReference>
<comment type="similarity">
    <text evidence="3">Belongs to the casein kinase 2 subunit beta family.</text>
</comment>
<protein>
    <recommendedName>
        <fullName evidence="10">Casein kinase II subunit beta</fullName>
    </recommendedName>
</protein>
<dbReference type="PANTHER" id="PTHR21373">
    <property type="entry name" value="GLUCOSE REPRESSIBLE PROTEIN MAK10"/>
    <property type="match status" value="1"/>
</dbReference>
<dbReference type="Pfam" id="PF04112">
    <property type="entry name" value="Mak10"/>
    <property type="match status" value="1"/>
</dbReference>
<dbReference type="GO" id="GO:0019887">
    <property type="term" value="F:protein kinase regulator activity"/>
    <property type="evidence" value="ECO:0007669"/>
    <property type="project" value="InterPro"/>
</dbReference>
<dbReference type="Proteomes" id="UP001209570">
    <property type="component" value="Unassembled WGS sequence"/>
</dbReference>
<evidence type="ECO:0000256" key="3">
    <source>
        <dbReference type="ARBA" id="ARBA00006941"/>
    </source>
</evidence>
<organism evidence="8 9">
    <name type="scientific">Pythium insidiosum</name>
    <name type="common">Pythiosis disease agent</name>
    <dbReference type="NCBI Taxonomy" id="114742"/>
    <lineage>
        <taxon>Eukaryota</taxon>
        <taxon>Sar</taxon>
        <taxon>Stramenopiles</taxon>
        <taxon>Oomycota</taxon>
        <taxon>Peronosporomycetes</taxon>
        <taxon>Pythiales</taxon>
        <taxon>Pythiaceae</taxon>
        <taxon>Pythium</taxon>
    </lineage>
</organism>
<dbReference type="Pfam" id="PF25789">
    <property type="entry name" value="TPR_NAA35"/>
    <property type="match status" value="1"/>
</dbReference>
<dbReference type="SMART" id="SM01085">
    <property type="entry name" value="CK_II_beta"/>
    <property type="match status" value="1"/>
</dbReference>
<gene>
    <name evidence="8" type="ORF">P43SY_006815</name>
</gene>
<feature type="domain" description="NAA35-like TPR repeats" evidence="7">
    <location>
        <begin position="636"/>
        <end position="1027"/>
    </location>
</feature>
<dbReference type="FunFam" id="2.20.25.20:FF:000001">
    <property type="entry name" value="Casein kinase II subunit beta"/>
    <property type="match status" value="1"/>
</dbReference>
<dbReference type="EMBL" id="JAKCXM010000099">
    <property type="protein sequence ID" value="KAJ0402576.1"/>
    <property type="molecule type" value="Genomic_DNA"/>
</dbReference>
<dbReference type="PRINTS" id="PR00472">
    <property type="entry name" value="CASNKINASEII"/>
</dbReference>
<comment type="caution">
    <text evidence="8">The sequence shown here is derived from an EMBL/GenBank/DDBJ whole genome shotgun (WGS) entry which is preliminary data.</text>
</comment>
<evidence type="ECO:0000256" key="5">
    <source>
        <dbReference type="SAM" id="MobiDB-lite"/>
    </source>
</evidence>
<dbReference type="InterPro" id="IPR000704">
    <property type="entry name" value="Casein_kinase_II_reg-sub"/>
</dbReference>
<feature type="compositionally biased region" description="Low complexity" evidence="5">
    <location>
        <begin position="498"/>
        <end position="508"/>
    </location>
</feature>
<proteinExistence type="inferred from homology"/>
<name>A0AAD5Q776_PYTIN</name>
<dbReference type="GO" id="GO:0031417">
    <property type="term" value="C:NatC complex"/>
    <property type="evidence" value="ECO:0007669"/>
    <property type="project" value="InterPro"/>
</dbReference>
<keyword evidence="9" id="KW-1185">Reference proteome</keyword>
<dbReference type="Gene3D" id="2.20.25.20">
    <property type="match status" value="1"/>
</dbReference>
<reference evidence="8" key="1">
    <citation type="submission" date="2021-12" db="EMBL/GenBank/DDBJ databases">
        <title>Prjna785345.</title>
        <authorList>
            <person name="Rujirawat T."/>
            <person name="Krajaejun T."/>
        </authorList>
    </citation>
    <scope>NUCLEOTIDE SEQUENCE</scope>
    <source>
        <strain evidence="8">Pi057C3</strain>
    </source>
</reference>
<sequence length="1034" mass="116466">MSDYEEEDEKWIQWFCSLSGNEHFCEVPTSYIEDSFNLYGLRALIPNFQDALNIILDMTDIPYDDDVPPYAAELYGMIHARYIITSHGLDAMMKKYRDRDFGVCPRALCDGQPVVPAGMHDEWKQSEMKVFCPRCRDLYTPVTEYQSPPIDGAYFGTTFPHLFFMTYRELEPPPSTVLYVPRIFGYKIHNRGANRRRLVLTSNEQEEDGKQRTRSGGISILMIGAEEEAQWASPGDVADAVDEVASAVGAQLRVDGSPAWEDVTDLFKAAAKELKVGQLVHAEHFSLYDSMSALELLDPKMDAGMQLLQRGTRSLPVSERVRQNAVQLTFPSGRDVLATLNELLRCEAAWLDGQPLAQTLLTSVYLHRDGLRALLHSLLGGDDSADLETQLEAMGGRASDTLLLVVATSFLFSLHTANHVREVVVRADIYEEEDFSPASGFDLSIFDTWTPLRMHQLMDFTLRRLRKLLEQQRASIAAKGASKKAAKKKSSGKKAAADAEPGAGATDALDSLDTNPKVGLALCEAMLRRLELRHALHVVYTSLGLTEAEVDLHQARSRFDELRTMVQRMSMETLELDPECFSGKPIGFDKTLSRLLMSGSPPREVTLPSLDDAFKILDSLLRDLGTACAPNNQSPSAWERMEDVRIFLSDFSRQRPSIVARSYVMLLLYCDKKIYGRFGFMDWLSDEMVMNGVPSVLLSTQEGVRFSSRCIETVYESLKVYLHHRSRQRARIEMLLEDWSALQIEAAAVDDHFTTEMAIPKGAYPRYFTAWTLEQVVTLMIHYVLLGLELELYAPSEYSTVYWYLDYLCGSRLQNLQVTWGFLDKMKEIMKEHGRGRAGQSDSKDSLPQRFEREIQYMEMLRSMMRALFQVFAAMERDGSIPSVAPIFGSPTVRFQHRFAAFQSLHFPAALTFDDFTSNSDFSRFGVDLIYKSAEECFKVARTHGEALMAAAGKTSRESGEQSSLPKPETGRHAEAQIVVRTAVANAVELARLEKLSDGRGKSSKQTASVQKSATTDFAMHPHFPVVRFTSDRR</sequence>
<dbReference type="InterPro" id="IPR007244">
    <property type="entry name" value="Naa35_N"/>
</dbReference>
<evidence type="ECO:0000256" key="4">
    <source>
        <dbReference type="ARBA" id="ARBA00022490"/>
    </source>
</evidence>
<evidence type="ECO:0000313" key="9">
    <source>
        <dbReference type="Proteomes" id="UP001209570"/>
    </source>
</evidence>
<feature type="region of interest" description="Disordered" evidence="5">
    <location>
        <begin position="480"/>
        <end position="510"/>
    </location>
</feature>
<dbReference type="FunFam" id="1.10.1820.10:FF:000008">
    <property type="entry name" value="Casein kinase II subunit beta"/>
    <property type="match status" value="1"/>
</dbReference>
<dbReference type="GO" id="GO:0005956">
    <property type="term" value="C:protein kinase CK2 complex"/>
    <property type="evidence" value="ECO:0007669"/>
    <property type="project" value="InterPro"/>
</dbReference>
<dbReference type="InterPro" id="IPR016149">
    <property type="entry name" value="Casein_kin_II_reg-sub_N"/>
</dbReference>
<evidence type="ECO:0000259" key="7">
    <source>
        <dbReference type="Pfam" id="PF25789"/>
    </source>
</evidence>
<keyword evidence="4" id="KW-0963">Cytoplasm</keyword>
<dbReference type="InterPro" id="IPR057982">
    <property type="entry name" value="TPR_NAA35"/>
</dbReference>
<comment type="subcellular location">
    <subcellularLocation>
        <location evidence="1">Cytoplasm</location>
    </subcellularLocation>
</comment>
<comment type="similarity">
    <text evidence="2">Belongs to the MAK10 family.</text>
</comment>
<dbReference type="PANTHER" id="PTHR21373:SF0">
    <property type="entry name" value="N-ALPHA-ACETYLTRANSFERASE 35, NATC AUXILIARY SUBUNIT"/>
    <property type="match status" value="1"/>
</dbReference>